<reference evidence="8" key="1">
    <citation type="journal article" date="2019" name="Int. J. Syst. Evol. Microbiol.">
        <title>The Global Catalogue of Microorganisms (GCM) 10K type strain sequencing project: providing services to taxonomists for standard genome sequencing and annotation.</title>
        <authorList>
            <consortium name="The Broad Institute Genomics Platform"/>
            <consortium name="The Broad Institute Genome Sequencing Center for Infectious Disease"/>
            <person name="Wu L."/>
            <person name="Ma J."/>
        </authorList>
    </citation>
    <scope>NUCLEOTIDE SEQUENCE [LARGE SCALE GENOMIC DNA]</scope>
    <source>
        <strain evidence="8">JCM 16014</strain>
    </source>
</reference>
<comment type="cofactor">
    <cofactor evidence="1">
        <name>Mg(2+)</name>
        <dbReference type="ChEBI" id="CHEBI:18420"/>
    </cofactor>
</comment>
<dbReference type="SUPFAM" id="SSF101386">
    <property type="entry name" value="all-alpha NTP pyrophosphatases"/>
    <property type="match status" value="1"/>
</dbReference>
<dbReference type="Pfam" id="PF00293">
    <property type="entry name" value="NUDIX"/>
    <property type="match status" value="1"/>
</dbReference>
<evidence type="ECO:0000313" key="8">
    <source>
        <dbReference type="Proteomes" id="UP001500751"/>
    </source>
</evidence>
<dbReference type="Proteomes" id="UP001500751">
    <property type="component" value="Unassembled WGS sequence"/>
</dbReference>
<accession>A0ABP5GXV2</accession>
<dbReference type="InterPro" id="IPR015797">
    <property type="entry name" value="NUDIX_hydrolase-like_dom_sf"/>
</dbReference>
<keyword evidence="4" id="KW-0460">Magnesium</keyword>
<dbReference type="InterPro" id="IPR044548">
    <property type="entry name" value="AF0060_NTP-PPase_MazG-like"/>
</dbReference>
<dbReference type="Gene3D" id="3.90.79.10">
    <property type="entry name" value="Nucleoside Triphosphate Pyrophosphohydrolase"/>
    <property type="match status" value="1"/>
</dbReference>
<evidence type="ECO:0000259" key="6">
    <source>
        <dbReference type="PROSITE" id="PS51462"/>
    </source>
</evidence>
<dbReference type="SUPFAM" id="SSF55811">
    <property type="entry name" value="Nudix"/>
    <property type="match status" value="1"/>
</dbReference>
<comment type="caution">
    <text evidence="7">The sequence shown here is derived from an EMBL/GenBank/DDBJ whole genome shotgun (WGS) entry which is preliminary data.</text>
</comment>
<dbReference type="InterPro" id="IPR020084">
    <property type="entry name" value="NUDIX_hydrolase_CS"/>
</dbReference>
<sequence length="276" mass="30127">MDSTLLWQVITQQKTWLDHHTDPAQALPLRVLKLTEEVGEAAAALIGLTGQNPRKGITHTTTDLAAELCDVMVTAAVALATLVDNPEETLNEHVGKLYTRSLTAGAPPLSPLGTGPDHAAWAASLPKVVASASLLLTDKTNRTLLVHQTHGSTTLWNLPGGGLEADEYPAQAARRETLEEIGLDINPGTLLMLDWRPRNDARPPLVQYVFDGGTLTDEQTAQISLQPGEIFDHGFFDLDGARERLEPHTFERLVRLLAVRDGTESFRDLEQGQLRD</sequence>
<evidence type="ECO:0000256" key="3">
    <source>
        <dbReference type="ARBA" id="ARBA00022801"/>
    </source>
</evidence>
<dbReference type="PANTHER" id="PTHR43046:SF12">
    <property type="entry name" value="GDP-MANNOSE MANNOSYL HYDROLASE"/>
    <property type="match status" value="1"/>
</dbReference>
<evidence type="ECO:0000256" key="1">
    <source>
        <dbReference type="ARBA" id="ARBA00001946"/>
    </source>
</evidence>
<dbReference type="Gene3D" id="1.10.287.1080">
    <property type="entry name" value="MazG-like"/>
    <property type="match status" value="1"/>
</dbReference>
<evidence type="ECO:0000256" key="2">
    <source>
        <dbReference type="ARBA" id="ARBA00005582"/>
    </source>
</evidence>
<protein>
    <recommendedName>
        <fullName evidence="6">Nudix hydrolase domain-containing protein</fullName>
    </recommendedName>
</protein>
<dbReference type="CDD" id="cd18876">
    <property type="entry name" value="NUDIX_Hydrolase"/>
    <property type="match status" value="1"/>
</dbReference>
<dbReference type="PROSITE" id="PS00893">
    <property type="entry name" value="NUDIX_BOX"/>
    <property type="match status" value="1"/>
</dbReference>
<dbReference type="PRINTS" id="PR00502">
    <property type="entry name" value="NUDIXFAMILY"/>
</dbReference>
<organism evidence="7 8">
    <name type="scientific">Catenulispora yoronensis</name>
    <dbReference type="NCBI Taxonomy" id="450799"/>
    <lineage>
        <taxon>Bacteria</taxon>
        <taxon>Bacillati</taxon>
        <taxon>Actinomycetota</taxon>
        <taxon>Actinomycetes</taxon>
        <taxon>Catenulisporales</taxon>
        <taxon>Catenulisporaceae</taxon>
        <taxon>Catenulispora</taxon>
    </lineage>
</organism>
<name>A0ABP5GXV2_9ACTN</name>
<keyword evidence="8" id="KW-1185">Reference proteome</keyword>
<dbReference type="RefSeq" id="WP_344670821.1">
    <property type="nucleotide sequence ID" value="NZ_BAAAQN010000068.1"/>
</dbReference>
<dbReference type="EMBL" id="BAAAQN010000068">
    <property type="protein sequence ID" value="GAA2057531.1"/>
    <property type="molecule type" value="Genomic_DNA"/>
</dbReference>
<gene>
    <name evidence="7" type="ORF">GCM10009839_78710</name>
</gene>
<proteinExistence type="inferred from homology"/>
<dbReference type="CDD" id="cd11533">
    <property type="entry name" value="NTP-PPase_Af0060_like"/>
    <property type="match status" value="1"/>
</dbReference>
<dbReference type="PANTHER" id="PTHR43046">
    <property type="entry name" value="GDP-MANNOSE MANNOSYL HYDROLASE"/>
    <property type="match status" value="1"/>
</dbReference>
<dbReference type="InterPro" id="IPR000086">
    <property type="entry name" value="NUDIX_hydrolase_dom"/>
</dbReference>
<evidence type="ECO:0000256" key="5">
    <source>
        <dbReference type="RuleBase" id="RU003476"/>
    </source>
</evidence>
<evidence type="ECO:0000256" key="4">
    <source>
        <dbReference type="ARBA" id="ARBA00022842"/>
    </source>
</evidence>
<comment type="similarity">
    <text evidence="2 5">Belongs to the Nudix hydrolase family.</text>
</comment>
<dbReference type="InterPro" id="IPR020476">
    <property type="entry name" value="Nudix_hydrolase"/>
</dbReference>
<dbReference type="PROSITE" id="PS51462">
    <property type="entry name" value="NUDIX"/>
    <property type="match status" value="1"/>
</dbReference>
<keyword evidence="3 5" id="KW-0378">Hydrolase</keyword>
<evidence type="ECO:0000313" key="7">
    <source>
        <dbReference type="EMBL" id="GAA2057531.1"/>
    </source>
</evidence>
<feature type="domain" description="Nudix hydrolase" evidence="6">
    <location>
        <begin position="126"/>
        <end position="258"/>
    </location>
</feature>